<keyword evidence="4 11" id="KW-0150">Chloroplast</keyword>
<name>A0AAN9MA54_CANGL</name>
<evidence type="ECO:0000256" key="8">
    <source>
        <dbReference type="ARBA" id="ARBA00022946"/>
    </source>
</evidence>
<dbReference type="PANTHER" id="PTHR31727:SF5">
    <property type="entry name" value="ACYL-[ACYL-CARRIER-PROTEIN] HYDROLASE"/>
    <property type="match status" value="1"/>
</dbReference>
<evidence type="ECO:0000313" key="14">
    <source>
        <dbReference type="EMBL" id="KAK7350714.1"/>
    </source>
</evidence>
<keyword evidence="5 11" id="KW-0934">Plastid</keyword>
<dbReference type="FunFam" id="3.10.129.10:FF:000014">
    <property type="entry name" value="Acyl-[acyl-carrier-protein] hydrolase"/>
    <property type="match status" value="1"/>
</dbReference>
<dbReference type="InterPro" id="IPR029069">
    <property type="entry name" value="HotDog_dom_sf"/>
</dbReference>
<dbReference type="GO" id="GO:0009507">
    <property type="term" value="C:chloroplast"/>
    <property type="evidence" value="ECO:0007669"/>
    <property type="project" value="UniProtKB-SubCell"/>
</dbReference>
<evidence type="ECO:0000256" key="7">
    <source>
        <dbReference type="ARBA" id="ARBA00022832"/>
    </source>
</evidence>
<dbReference type="EMBL" id="JAYMYQ010000002">
    <property type="protein sequence ID" value="KAK7350714.1"/>
    <property type="molecule type" value="Genomic_DNA"/>
</dbReference>
<feature type="domain" description="Acyl-ACP thioesterase-like C-terminal" evidence="13">
    <location>
        <begin position="271"/>
        <end position="380"/>
    </location>
</feature>
<evidence type="ECO:0000256" key="9">
    <source>
        <dbReference type="ARBA" id="ARBA00023098"/>
    </source>
</evidence>
<keyword evidence="3 11" id="KW-0444">Lipid biosynthesis</keyword>
<gene>
    <name evidence="14" type="ORF">VNO77_09613</name>
</gene>
<dbReference type="Pfam" id="PF01643">
    <property type="entry name" value="Acyl-ACP_TE"/>
    <property type="match status" value="1"/>
</dbReference>
<sequence>MLSFLNYLAMTSTRLQFGGNFCNAKKTKIVDKAGEFSKLSFNSSCNTVTWNNKRRFSLMVSANFDWSPQGVDTINVPLAPLTQGKLENESTAHTSLVTFLRGCFVEERLVYRQIFVVRSYHIGPDKTLTIETLMNFLQEIALNQVSSCGVSGSDFGTTREMDLRKLIWVATRMQIQVHRYSKWGDEIEVDTWFDAVGKNGMRRDWIIRDHYTKEVIARATSTWAMMNRETRRLSKIPEEVRQEIVPLLYDRLAITSEEIDSKKIHMLTDDTAERVRSGIVPRWNDIDVNQHVNNVKYIGWILESVAKEVLGAYNMANMTLEFRRECTQSDVLESMSSPSSNVIDGSNNNSVNRKFDLQYTHLLRLEDHKAELVRARTEWRLKQKHK</sequence>
<evidence type="ECO:0000313" key="15">
    <source>
        <dbReference type="Proteomes" id="UP001367508"/>
    </source>
</evidence>
<evidence type="ECO:0000259" key="13">
    <source>
        <dbReference type="Pfam" id="PF20791"/>
    </source>
</evidence>
<keyword evidence="8" id="KW-0809">Transit peptide</keyword>
<keyword evidence="10 11" id="KW-0275">Fatty acid biosynthesis</keyword>
<dbReference type="SUPFAM" id="SSF54637">
    <property type="entry name" value="Thioesterase/thiol ester dehydrase-isomerase"/>
    <property type="match status" value="2"/>
</dbReference>
<dbReference type="EC" id="3.1.2.-" evidence="11"/>
<comment type="function">
    <text evidence="11">Plays an essential role in chain termination during de novo fatty acid synthesis.</text>
</comment>
<keyword evidence="15" id="KW-1185">Reference proteome</keyword>
<evidence type="ECO:0000256" key="1">
    <source>
        <dbReference type="ARBA" id="ARBA00004229"/>
    </source>
</evidence>
<accession>A0AAN9MA54</accession>
<dbReference type="GO" id="GO:0000036">
    <property type="term" value="F:acyl carrier activity"/>
    <property type="evidence" value="ECO:0007669"/>
    <property type="project" value="TreeGrafter"/>
</dbReference>
<evidence type="ECO:0000256" key="2">
    <source>
        <dbReference type="ARBA" id="ARBA00006500"/>
    </source>
</evidence>
<evidence type="ECO:0000256" key="10">
    <source>
        <dbReference type="ARBA" id="ARBA00023160"/>
    </source>
</evidence>
<comment type="similarity">
    <text evidence="2 11">Belongs to the acyl-ACP thioesterase family.</text>
</comment>
<evidence type="ECO:0000256" key="5">
    <source>
        <dbReference type="ARBA" id="ARBA00022640"/>
    </source>
</evidence>
<dbReference type="PANTHER" id="PTHR31727">
    <property type="entry name" value="OLEOYL-ACYL CARRIER PROTEIN THIOESTERASE 1, CHLOROPLASTIC"/>
    <property type="match status" value="1"/>
</dbReference>
<dbReference type="AlphaFoldDB" id="A0AAN9MA54"/>
<keyword evidence="7 11" id="KW-0276">Fatty acid metabolism</keyword>
<dbReference type="Proteomes" id="UP001367508">
    <property type="component" value="Unassembled WGS sequence"/>
</dbReference>
<comment type="caution">
    <text evidence="14">The sequence shown here is derived from an EMBL/GenBank/DDBJ whole genome shotgun (WGS) entry which is preliminary data.</text>
</comment>
<dbReference type="Pfam" id="PF20791">
    <property type="entry name" value="Acyl-ACP_TE_C"/>
    <property type="match status" value="1"/>
</dbReference>
<evidence type="ECO:0000256" key="11">
    <source>
        <dbReference type="RuleBase" id="RU363096"/>
    </source>
</evidence>
<keyword evidence="9 11" id="KW-0443">Lipid metabolism</keyword>
<dbReference type="CDD" id="cd00586">
    <property type="entry name" value="4HBT"/>
    <property type="match status" value="1"/>
</dbReference>
<reference evidence="14 15" key="1">
    <citation type="submission" date="2024-01" db="EMBL/GenBank/DDBJ databases">
        <title>The genomes of 5 underutilized Papilionoideae crops provide insights into root nodulation and disease resistanc.</title>
        <authorList>
            <person name="Jiang F."/>
        </authorList>
    </citation>
    <scope>NUCLEOTIDE SEQUENCE [LARGE SCALE GENOMIC DNA]</scope>
    <source>
        <strain evidence="14">LVBAO_FW01</strain>
        <tissue evidence="14">Leaves</tissue>
    </source>
</reference>
<protein>
    <recommendedName>
        <fullName evidence="11">Acyl-[acyl-carrier-protein] hydrolase</fullName>
        <ecNumber evidence="11">3.1.2.-</ecNumber>
    </recommendedName>
</protein>
<evidence type="ECO:0000259" key="12">
    <source>
        <dbReference type="Pfam" id="PF01643"/>
    </source>
</evidence>
<proteinExistence type="inferred from homology"/>
<dbReference type="GO" id="GO:0016297">
    <property type="term" value="F:fatty acyl-[ACP] hydrolase activity"/>
    <property type="evidence" value="ECO:0007669"/>
    <property type="project" value="InterPro"/>
</dbReference>
<organism evidence="14 15">
    <name type="scientific">Canavalia gladiata</name>
    <name type="common">Sword bean</name>
    <name type="synonym">Dolichos gladiatus</name>
    <dbReference type="NCBI Taxonomy" id="3824"/>
    <lineage>
        <taxon>Eukaryota</taxon>
        <taxon>Viridiplantae</taxon>
        <taxon>Streptophyta</taxon>
        <taxon>Embryophyta</taxon>
        <taxon>Tracheophyta</taxon>
        <taxon>Spermatophyta</taxon>
        <taxon>Magnoliopsida</taxon>
        <taxon>eudicotyledons</taxon>
        <taxon>Gunneridae</taxon>
        <taxon>Pentapetalae</taxon>
        <taxon>rosids</taxon>
        <taxon>fabids</taxon>
        <taxon>Fabales</taxon>
        <taxon>Fabaceae</taxon>
        <taxon>Papilionoideae</taxon>
        <taxon>50 kb inversion clade</taxon>
        <taxon>NPAAA clade</taxon>
        <taxon>indigoferoid/millettioid clade</taxon>
        <taxon>Phaseoleae</taxon>
        <taxon>Canavalia</taxon>
    </lineage>
</organism>
<feature type="domain" description="Acyl-ACP thioesterase N-terminal hotdog" evidence="12">
    <location>
        <begin position="109"/>
        <end position="244"/>
    </location>
</feature>
<keyword evidence="6 11" id="KW-0378">Hydrolase</keyword>
<dbReference type="InterPro" id="IPR045023">
    <property type="entry name" value="FATA/B"/>
</dbReference>
<evidence type="ECO:0000256" key="4">
    <source>
        <dbReference type="ARBA" id="ARBA00022528"/>
    </source>
</evidence>
<evidence type="ECO:0000256" key="6">
    <source>
        <dbReference type="ARBA" id="ARBA00022801"/>
    </source>
</evidence>
<comment type="subcellular location">
    <subcellularLocation>
        <location evidence="1 11">Plastid</location>
        <location evidence="1 11">Chloroplast</location>
    </subcellularLocation>
</comment>
<dbReference type="InterPro" id="IPR002864">
    <property type="entry name" value="Acyl-ACP_thioesterase_NHD"/>
</dbReference>
<evidence type="ECO:0000256" key="3">
    <source>
        <dbReference type="ARBA" id="ARBA00022516"/>
    </source>
</evidence>
<dbReference type="Gene3D" id="3.10.129.10">
    <property type="entry name" value="Hotdog Thioesterase"/>
    <property type="match status" value="1"/>
</dbReference>
<dbReference type="InterPro" id="IPR049427">
    <property type="entry name" value="Acyl-ACP_TE_C"/>
</dbReference>